<feature type="transmembrane region" description="Helical" evidence="7">
    <location>
        <begin position="136"/>
        <end position="158"/>
    </location>
</feature>
<sequence>MTITLAIIILTCIISFTSFNRPEQIDKLSFWPYYVQERKQFYRFITSGFVHADYMHLFFNMLTLWFFGRTIESAFVIIFGGKLHFVLLYLLGLVLPDISTYFKYKDTYGYRSIGASGAVSAILFSAILLAPWSKLLVFFIPLPAVIYGVLFLAYSAYMSRRGGDGINHDAHFWGAVLGLVYPLIFRPELGKLFVQQLLSIF</sequence>
<dbReference type="Proteomes" id="UP000321436">
    <property type="component" value="Unassembled WGS sequence"/>
</dbReference>
<comment type="caution">
    <text evidence="9">The sequence shown here is derived from an EMBL/GenBank/DDBJ whole genome shotgun (WGS) entry which is preliminary data.</text>
</comment>
<dbReference type="RefSeq" id="WP_146867370.1">
    <property type="nucleotide sequence ID" value="NZ_BKAU01000007.1"/>
</dbReference>
<evidence type="ECO:0000259" key="8">
    <source>
        <dbReference type="Pfam" id="PF01694"/>
    </source>
</evidence>
<keyword evidence="9" id="KW-0645">Protease</keyword>
<evidence type="ECO:0000256" key="5">
    <source>
        <dbReference type="ARBA" id="ARBA00022989"/>
    </source>
</evidence>
<evidence type="ECO:0000256" key="4">
    <source>
        <dbReference type="ARBA" id="ARBA00022801"/>
    </source>
</evidence>
<feature type="transmembrane region" description="Helical" evidence="7">
    <location>
        <begin position="74"/>
        <end position="96"/>
    </location>
</feature>
<evidence type="ECO:0000256" key="2">
    <source>
        <dbReference type="ARBA" id="ARBA00009045"/>
    </source>
</evidence>
<dbReference type="GO" id="GO:0016020">
    <property type="term" value="C:membrane"/>
    <property type="evidence" value="ECO:0007669"/>
    <property type="project" value="UniProtKB-SubCell"/>
</dbReference>
<dbReference type="InterPro" id="IPR050925">
    <property type="entry name" value="Rhomboid_protease_S54"/>
</dbReference>
<dbReference type="InterPro" id="IPR035952">
    <property type="entry name" value="Rhomboid-like_sf"/>
</dbReference>
<keyword evidence="6 7" id="KW-0472">Membrane</keyword>
<dbReference type="SUPFAM" id="SSF144091">
    <property type="entry name" value="Rhomboid-like"/>
    <property type="match status" value="1"/>
</dbReference>
<reference evidence="9 10" key="1">
    <citation type="submission" date="2019-07" db="EMBL/GenBank/DDBJ databases">
        <title>Whole genome shotgun sequence of Chitinophaga cymbidii NBRC 109752.</title>
        <authorList>
            <person name="Hosoyama A."/>
            <person name="Uohara A."/>
            <person name="Ohji S."/>
            <person name="Ichikawa N."/>
        </authorList>
    </citation>
    <scope>NUCLEOTIDE SEQUENCE [LARGE SCALE GENOMIC DNA]</scope>
    <source>
        <strain evidence="9 10">NBRC 109752</strain>
    </source>
</reference>
<dbReference type="GO" id="GO:0004252">
    <property type="term" value="F:serine-type endopeptidase activity"/>
    <property type="evidence" value="ECO:0007669"/>
    <property type="project" value="InterPro"/>
</dbReference>
<comment type="subcellular location">
    <subcellularLocation>
        <location evidence="1">Membrane</location>
        <topology evidence="1">Multi-pass membrane protein</topology>
    </subcellularLocation>
</comment>
<evidence type="ECO:0000256" key="6">
    <source>
        <dbReference type="ARBA" id="ARBA00023136"/>
    </source>
</evidence>
<keyword evidence="5 7" id="KW-1133">Transmembrane helix</keyword>
<dbReference type="EMBL" id="BKAU01000007">
    <property type="protein sequence ID" value="GEP98756.1"/>
    <property type="molecule type" value="Genomic_DNA"/>
</dbReference>
<dbReference type="PANTHER" id="PTHR43731:SF14">
    <property type="entry name" value="PRESENILIN-ASSOCIATED RHOMBOID-LIKE PROTEIN, MITOCHONDRIAL"/>
    <property type="match status" value="1"/>
</dbReference>
<dbReference type="Gene3D" id="1.20.1540.10">
    <property type="entry name" value="Rhomboid-like"/>
    <property type="match status" value="1"/>
</dbReference>
<organism evidence="9 10">
    <name type="scientific">Chitinophaga cymbidii</name>
    <dbReference type="NCBI Taxonomy" id="1096750"/>
    <lineage>
        <taxon>Bacteria</taxon>
        <taxon>Pseudomonadati</taxon>
        <taxon>Bacteroidota</taxon>
        <taxon>Chitinophagia</taxon>
        <taxon>Chitinophagales</taxon>
        <taxon>Chitinophagaceae</taxon>
        <taxon>Chitinophaga</taxon>
    </lineage>
</organism>
<feature type="transmembrane region" description="Helical" evidence="7">
    <location>
        <begin position="108"/>
        <end position="129"/>
    </location>
</feature>
<feature type="transmembrane region" description="Helical" evidence="7">
    <location>
        <begin position="170"/>
        <end position="189"/>
    </location>
</feature>
<protein>
    <submittedName>
        <fullName evidence="9">Rhomboid family intramembrane serine protease</fullName>
    </submittedName>
</protein>
<dbReference type="Pfam" id="PF01694">
    <property type="entry name" value="Rhomboid"/>
    <property type="match status" value="1"/>
</dbReference>
<dbReference type="PANTHER" id="PTHR43731">
    <property type="entry name" value="RHOMBOID PROTEASE"/>
    <property type="match status" value="1"/>
</dbReference>
<keyword evidence="4" id="KW-0378">Hydrolase</keyword>
<evidence type="ECO:0000256" key="3">
    <source>
        <dbReference type="ARBA" id="ARBA00022692"/>
    </source>
</evidence>
<evidence type="ECO:0000256" key="1">
    <source>
        <dbReference type="ARBA" id="ARBA00004141"/>
    </source>
</evidence>
<keyword evidence="10" id="KW-1185">Reference proteome</keyword>
<dbReference type="InterPro" id="IPR022764">
    <property type="entry name" value="Peptidase_S54_rhomboid_dom"/>
</dbReference>
<evidence type="ECO:0000313" key="9">
    <source>
        <dbReference type="EMBL" id="GEP98756.1"/>
    </source>
</evidence>
<gene>
    <name evidence="9" type="ORF">CCY01nite_50160</name>
</gene>
<feature type="domain" description="Peptidase S54 rhomboid" evidence="8">
    <location>
        <begin position="39"/>
        <end position="186"/>
    </location>
</feature>
<dbReference type="GO" id="GO:0006508">
    <property type="term" value="P:proteolysis"/>
    <property type="evidence" value="ECO:0007669"/>
    <property type="project" value="UniProtKB-KW"/>
</dbReference>
<name>A0A512RSS1_9BACT</name>
<proteinExistence type="inferred from homology"/>
<dbReference type="AlphaFoldDB" id="A0A512RSS1"/>
<dbReference type="OrthoDB" id="9807874at2"/>
<evidence type="ECO:0000256" key="7">
    <source>
        <dbReference type="SAM" id="Phobius"/>
    </source>
</evidence>
<evidence type="ECO:0000313" key="10">
    <source>
        <dbReference type="Proteomes" id="UP000321436"/>
    </source>
</evidence>
<keyword evidence="3 7" id="KW-0812">Transmembrane</keyword>
<accession>A0A512RSS1</accession>
<comment type="similarity">
    <text evidence="2">Belongs to the peptidase S54 family.</text>
</comment>
<feature type="transmembrane region" description="Helical" evidence="7">
    <location>
        <begin position="44"/>
        <end position="67"/>
    </location>
</feature>